<reference evidence="3" key="1">
    <citation type="journal article" date="2017" name="Genome Biol.">
        <title>Comparative genomics reveals high biological diversity and specific adaptations in the industrially and medically important fungal genus Aspergillus.</title>
        <authorList>
            <person name="de Vries R.P."/>
            <person name="Riley R."/>
            <person name="Wiebenga A."/>
            <person name="Aguilar-Osorio G."/>
            <person name="Amillis S."/>
            <person name="Uchima C.A."/>
            <person name="Anderluh G."/>
            <person name="Asadollahi M."/>
            <person name="Askin M."/>
            <person name="Barry K."/>
            <person name="Battaglia E."/>
            <person name="Bayram O."/>
            <person name="Benocci T."/>
            <person name="Braus-Stromeyer S.A."/>
            <person name="Caldana C."/>
            <person name="Canovas D."/>
            <person name="Cerqueira G.C."/>
            <person name="Chen F."/>
            <person name="Chen W."/>
            <person name="Choi C."/>
            <person name="Clum A."/>
            <person name="Dos Santos R.A."/>
            <person name="Damasio A.R."/>
            <person name="Diallinas G."/>
            <person name="Emri T."/>
            <person name="Fekete E."/>
            <person name="Flipphi M."/>
            <person name="Freyberg S."/>
            <person name="Gallo A."/>
            <person name="Gournas C."/>
            <person name="Habgood R."/>
            <person name="Hainaut M."/>
            <person name="Harispe M.L."/>
            <person name="Henrissat B."/>
            <person name="Hilden K.S."/>
            <person name="Hope R."/>
            <person name="Hossain A."/>
            <person name="Karabika E."/>
            <person name="Karaffa L."/>
            <person name="Karanyi Z."/>
            <person name="Krasevec N."/>
            <person name="Kuo A."/>
            <person name="Kusch H."/>
            <person name="LaButti K."/>
            <person name="Lagendijk E.L."/>
            <person name="Lapidus A."/>
            <person name="Levasseur A."/>
            <person name="Lindquist E."/>
            <person name="Lipzen A."/>
            <person name="Logrieco A.F."/>
            <person name="MacCabe A."/>
            <person name="Maekelae M.R."/>
            <person name="Malavazi I."/>
            <person name="Melin P."/>
            <person name="Meyer V."/>
            <person name="Mielnichuk N."/>
            <person name="Miskei M."/>
            <person name="Molnar A.P."/>
            <person name="Mule G."/>
            <person name="Ngan C.Y."/>
            <person name="Orejas M."/>
            <person name="Orosz E."/>
            <person name="Ouedraogo J.P."/>
            <person name="Overkamp K.M."/>
            <person name="Park H.-S."/>
            <person name="Perrone G."/>
            <person name="Piumi F."/>
            <person name="Punt P.J."/>
            <person name="Ram A.F."/>
            <person name="Ramon A."/>
            <person name="Rauscher S."/>
            <person name="Record E."/>
            <person name="Riano-Pachon D.M."/>
            <person name="Robert V."/>
            <person name="Roehrig J."/>
            <person name="Ruller R."/>
            <person name="Salamov A."/>
            <person name="Salih N.S."/>
            <person name="Samson R.A."/>
            <person name="Sandor E."/>
            <person name="Sanguinetti M."/>
            <person name="Schuetze T."/>
            <person name="Sepcic K."/>
            <person name="Shelest E."/>
            <person name="Sherlock G."/>
            <person name="Sophianopoulou V."/>
            <person name="Squina F.M."/>
            <person name="Sun H."/>
            <person name="Susca A."/>
            <person name="Todd R.B."/>
            <person name="Tsang A."/>
            <person name="Unkles S.E."/>
            <person name="van de Wiele N."/>
            <person name="van Rossen-Uffink D."/>
            <person name="Oliveira J.V."/>
            <person name="Vesth T.C."/>
            <person name="Visser J."/>
            <person name="Yu J.-H."/>
            <person name="Zhou M."/>
            <person name="Andersen M.R."/>
            <person name="Archer D.B."/>
            <person name="Baker S.E."/>
            <person name="Benoit I."/>
            <person name="Brakhage A.A."/>
            <person name="Braus G.H."/>
            <person name="Fischer R."/>
            <person name="Frisvad J.C."/>
            <person name="Goldman G.H."/>
            <person name="Houbraken J."/>
            <person name="Oakley B."/>
            <person name="Pocsi I."/>
            <person name="Scazzocchio C."/>
            <person name="Seiboth B."/>
            <person name="vanKuyk P.A."/>
            <person name="Wortman J."/>
            <person name="Dyer P.S."/>
            <person name="Grigoriev I.V."/>
        </authorList>
    </citation>
    <scope>NUCLEOTIDE SEQUENCE [LARGE SCALE GENOMIC DNA]</scope>
    <source>
        <strain evidence="3">CBS 506.65</strain>
    </source>
</reference>
<evidence type="ECO:0000313" key="2">
    <source>
        <dbReference type="EMBL" id="OJJ49288.1"/>
    </source>
</evidence>
<organism evidence="2 3">
    <name type="scientific">Penicilliopsis zonata CBS 506.65</name>
    <dbReference type="NCBI Taxonomy" id="1073090"/>
    <lineage>
        <taxon>Eukaryota</taxon>
        <taxon>Fungi</taxon>
        <taxon>Dikarya</taxon>
        <taxon>Ascomycota</taxon>
        <taxon>Pezizomycotina</taxon>
        <taxon>Eurotiomycetes</taxon>
        <taxon>Eurotiomycetidae</taxon>
        <taxon>Eurotiales</taxon>
        <taxon>Aspergillaceae</taxon>
        <taxon>Penicilliopsis</taxon>
    </lineage>
</organism>
<keyword evidence="3" id="KW-1185">Reference proteome</keyword>
<evidence type="ECO:0008006" key="4">
    <source>
        <dbReference type="Google" id="ProtNLM"/>
    </source>
</evidence>
<accession>A0A1L9SQ47</accession>
<protein>
    <recommendedName>
        <fullName evidence="4">Myb-like domain-containing protein</fullName>
    </recommendedName>
</protein>
<evidence type="ECO:0000313" key="3">
    <source>
        <dbReference type="Proteomes" id="UP000184188"/>
    </source>
</evidence>
<dbReference type="GeneID" id="34608805"/>
<dbReference type="RefSeq" id="XP_022583798.1">
    <property type="nucleotide sequence ID" value="XM_022722340.1"/>
</dbReference>
<name>A0A1L9SQ47_9EURO</name>
<dbReference type="EMBL" id="KV878338">
    <property type="protein sequence ID" value="OJJ49288.1"/>
    <property type="molecule type" value="Genomic_DNA"/>
</dbReference>
<evidence type="ECO:0000256" key="1">
    <source>
        <dbReference type="SAM" id="MobiDB-lite"/>
    </source>
</evidence>
<dbReference type="AlphaFoldDB" id="A0A1L9SQ47"/>
<feature type="region of interest" description="Disordered" evidence="1">
    <location>
        <begin position="1"/>
        <end position="20"/>
    </location>
</feature>
<gene>
    <name evidence="2" type="ORF">ASPZODRAFT_129726</name>
</gene>
<dbReference type="Proteomes" id="UP000184188">
    <property type="component" value="Unassembled WGS sequence"/>
</dbReference>
<sequence>MSEITKRKTNSRGGPWSQDEREKLWNLRRQNRQLRWPQFREVGAFFCRSIPVCREPLTNPVDSGIFHIEVPLPSRRSIR</sequence>
<dbReference type="VEuPathDB" id="FungiDB:ASPZODRAFT_129726"/>
<proteinExistence type="predicted"/>